<reference evidence="5" key="1">
    <citation type="journal article" date="2019" name="Int. J. Syst. Evol. Microbiol.">
        <title>The Global Catalogue of Microorganisms (GCM) 10K type strain sequencing project: providing services to taxonomists for standard genome sequencing and annotation.</title>
        <authorList>
            <consortium name="The Broad Institute Genomics Platform"/>
            <consortium name="The Broad Institute Genome Sequencing Center for Infectious Disease"/>
            <person name="Wu L."/>
            <person name="Ma J."/>
        </authorList>
    </citation>
    <scope>NUCLEOTIDE SEQUENCE [LARGE SCALE GENOMIC DNA]</scope>
    <source>
        <strain evidence="5">JCM 32206</strain>
    </source>
</reference>
<proteinExistence type="predicted"/>
<gene>
    <name evidence="4" type="ORF">GCM10023094_23690</name>
</gene>
<dbReference type="PROSITE" id="PS50977">
    <property type="entry name" value="HTH_TETR_2"/>
    <property type="match status" value="2"/>
</dbReference>
<accession>A0ABP8P3H2</accession>
<dbReference type="InterPro" id="IPR009057">
    <property type="entry name" value="Homeodomain-like_sf"/>
</dbReference>
<dbReference type="Pfam" id="PF17932">
    <property type="entry name" value="TetR_C_24"/>
    <property type="match status" value="1"/>
</dbReference>
<sequence length="400" mass="45014">MTQPVVAKPRARRPRDRKQSIVLAASQLFRDRGYHNVSMADVAAEVGITAGALYRHFRSKGDLLLHAVRNGLEVMDSTVRGATDIDEYLRAAGVVALERRGLPTLWQRESRHLPDEQRAQLRQQLNEIASRVGVLVARERPDLTEANVDLVTWAVIAALGSFGLHRITLPKGEFQRIHFELLSTVVHCRLADETADEDKTPAAPDTFVDVQLPRREQLITNATRLFDERGFQSVRMDDIGAAVGITGSSVYKHFPTKEDILSTALRRGDERMHSGMAAALQHGSTAAEVLDLLLRSHIDFALEHSRLIGILTSERDELPDKERKHSLRTQRDYAKVWNRLLRECHPELGPDVAKIVVDTVFIVVNSLVRMRAMRERSDLRARLIDVSRALLRYPDCGTDA</sequence>
<comment type="caution">
    <text evidence="4">The sequence shown here is derived from an EMBL/GenBank/DDBJ whole genome shotgun (WGS) entry which is preliminary data.</text>
</comment>
<dbReference type="PANTHER" id="PTHR30055:SF237">
    <property type="entry name" value="TRANSCRIPTIONAL REPRESSOR MCE3R"/>
    <property type="match status" value="1"/>
</dbReference>
<dbReference type="Proteomes" id="UP001501183">
    <property type="component" value="Unassembled WGS sequence"/>
</dbReference>
<dbReference type="Gene3D" id="1.10.10.60">
    <property type="entry name" value="Homeodomain-like"/>
    <property type="match status" value="2"/>
</dbReference>
<organism evidence="4 5">
    <name type="scientific">Rhodococcus olei</name>
    <dbReference type="NCBI Taxonomy" id="2161675"/>
    <lineage>
        <taxon>Bacteria</taxon>
        <taxon>Bacillati</taxon>
        <taxon>Actinomycetota</taxon>
        <taxon>Actinomycetes</taxon>
        <taxon>Mycobacteriales</taxon>
        <taxon>Nocardiaceae</taxon>
        <taxon>Rhodococcus</taxon>
    </lineage>
</organism>
<feature type="DNA-binding region" description="H-T-H motif" evidence="2">
    <location>
        <begin position="235"/>
        <end position="254"/>
    </location>
</feature>
<dbReference type="EMBL" id="BAABFB010000038">
    <property type="protein sequence ID" value="GAA4479097.1"/>
    <property type="molecule type" value="Genomic_DNA"/>
</dbReference>
<evidence type="ECO:0000259" key="3">
    <source>
        <dbReference type="PROSITE" id="PS50977"/>
    </source>
</evidence>
<dbReference type="RefSeq" id="WP_345344993.1">
    <property type="nucleotide sequence ID" value="NZ_BAABFB010000038.1"/>
</dbReference>
<feature type="domain" description="HTH tetR-type" evidence="3">
    <location>
        <begin position="212"/>
        <end position="272"/>
    </location>
</feature>
<feature type="DNA-binding region" description="H-T-H motif" evidence="2">
    <location>
        <begin position="38"/>
        <end position="57"/>
    </location>
</feature>
<dbReference type="InterPro" id="IPR041490">
    <property type="entry name" value="KstR2_TetR_C"/>
</dbReference>
<protein>
    <submittedName>
        <fullName evidence="4">TetR/AcrR family transcriptional regulator</fullName>
    </submittedName>
</protein>
<name>A0ABP8P3H2_9NOCA</name>
<evidence type="ECO:0000256" key="2">
    <source>
        <dbReference type="PROSITE-ProRule" id="PRU00335"/>
    </source>
</evidence>
<dbReference type="PROSITE" id="PS01081">
    <property type="entry name" value="HTH_TETR_1"/>
    <property type="match status" value="1"/>
</dbReference>
<dbReference type="PANTHER" id="PTHR30055">
    <property type="entry name" value="HTH-TYPE TRANSCRIPTIONAL REGULATOR RUTR"/>
    <property type="match status" value="1"/>
</dbReference>
<dbReference type="Pfam" id="PF00440">
    <property type="entry name" value="TetR_N"/>
    <property type="match status" value="2"/>
</dbReference>
<dbReference type="PRINTS" id="PR00455">
    <property type="entry name" value="HTHTETR"/>
</dbReference>
<evidence type="ECO:0000313" key="4">
    <source>
        <dbReference type="EMBL" id="GAA4479097.1"/>
    </source>
</evidence>
<dbReference type="InterPro" id="IPR023772">
    <property type="entry name" value="DNA-bd_HTH_TetR-type_CS"/>
</dbReference>
<dbReference type="SUPFAM" id="SSF46689">
    <property type="entry name" value="Homeodomain-like"/>
    <property type="match status" value="2"/>
</dbReference>
<feature type="domain" description="HTH tetR-type" evidence="3">
    <location>
        <begin position="15"/>
        <end position="75"/>
    </location>
</feature>
<dbReference type="InterPro" id="IPR001647">
    <property type="entry name" value="HTH_TetR"/>
</dbReference>
<evidence type="ECO:0000313" key="5">
    <source>
        <dbReference type="Proteomes" id="UP001501183"/>
    </source>
</evidence>
<evidence type="ECO:0000256" key="1">
    <source>
        <dbReference type="ARBA" id="ARBA00023125"/>
    </source>
</evidence>
<dbReference type="Gene3D" id="1.10.357.10">
    <property type="entry name" value="Tetracycline Repressor, domain 2"/>
    <property type="match status" value="2"/>
</dbReference>
<keyword evidence="1 2" id="KW-0238">DNA-binding</keyword>
<dbReference type="InterPro" id="IPR050109">
    <property type="entry name" value="HTH-type_TetR-like_transc_reg"/>
</dbReference>
<keyword evidence="5" id="KW-1185">Reference proteome</keyword>